<name>A0A0E9U0L7_ANGAN</name>
<evidence type="ECO:0000313" key="1">
    <source>
        <dbReference type="EMBL" id="JAH59449.1"/>
    </source>
</evidence>
<accession>A0A0E9U0L7</accession>
<reference evidence="1" key="2">
    <citation type="journal article" date="2015" name="Fish Shellfish Immunol.">
        <title>Early steps in the European eel (Anguilla anguilla)-Vibrio vulnificus interaction in the gills: Role of the RtxA13 toxin.</title>
        <authorList>
            <person name="Callol A."/>
            <person name="Pajuelo D."/>
            <person name="Ebbesson L."/>
            <person name="Teles M."/>
            <person name="MacKenzie S."/>
            <person name="Amaro C."/>
        </authorList>
    </citation>
    <scope>NUCLEOTIDE SEQUENCE</scope>
</reference>
<reference evidence="1" key="1">
    <citation type="submission" date="2014-11" db="EMBL/GenBank/DDBJ databases">
        <authorList>
            <person name="Amaro Gonzalez C."/>
        </authorList>
    </citation>
    <scope>NUCLEOTIDE SEQUENCE</scope>
</reference>
<proteinExistence type="predicted"/>
<sequence>MANKCKKRVI</sequence>
<organism evidence="1">
    <name type="scientific">Anguilla anguilla</name>
    <name type="common">European freshwater eel</name>
    <name type="synonym">Muraena anguilla</name>
    <dbReference type="NCBI Taxonomy" id="7936"/>
    <lineage>
        <taxon>Eukaryota</taxon>
        <taxon>Metazoa</taxon>
        <taxon>Chordata</taxon>
        <taxon>Craniata</taxon>
        <taxon>Vertebrata</taxon>
        <taxon>Euteleostomi</taxon>
        <taxon>Actinopterygii</taxon>
        <taxon>Neopterygii</taxon>
        <taxon>Teleostei</taxon>
        <taxon>Anguilliformes</taxon>
        <taxon>Anguillidae</taxon>
        <taxon>Anguilla</taxon>
    </lineage>
</organism>
<protein>
    <submittedName>
        <fullName evidence="1">Uncharacterized protein</fullName>
    </submittedName>
</protein>
<dbReference type="EMBL" id="GBXM01049128">
    <property type="protein sequence ID" value="JAH59449.1"/>
    <property type="molecule type" value="Transcribed_RNA"/>
</dbReference>